<dbReference type="OrthoDB" id="9806388at2"/>
<dbReference type="PANTHER" id="PTHR46112">
    <property type="entry name" value="AMINOPEPTIDASE"/>
    <property type="match status" value="1"/>
</dbReference>
<dbReference type="Pfam" id="PF00557">
    <property type="entry name" value="Peptidase_M24"/>
    <property type="match status" value="1"/>
</dbReference>
<evidence type="ECO:0000313" key="3">
    <source>
        <dbReference type="EMBL" id="BCJ32390.1"/>
    </source>
</evidence>
<dbReference type="PANTHER" id="PTHR46112:SF3">
    <property type="entry name" value="AMINOPEPTIDASE YPDF"/>
    <property type="match status" value="1"/>
</dbReference>
<reference evidence="3" key="1">
    <citation type="submission" date="2020-08" db="EMBL/GenBank/DDBJ databases">
        <title>Whole genome shotgun sequence of Actinocatenispora sera NBRC 101916.</title>
        <authorList>
            <person name="Komaki H."/>
            <person name="Tamura T."/>
        </authorList>
    </citation>
    <scope>NUCLEOTIDE SEQUENCE</scope>
    <source>
        <strain evidence="3">NBRC 101916</strain>
    </source>
</reference>
<dbReference type="InterPro" id="IPR000994">
    <property type="entry name" value="Pept_M24"/>
</dbReference>
<feature type="domain" description="Peptidase M24" evidence="1">
    <location>
        <begin position="154"/>
        <end position="353"/>
    </location>
</feature>
<dbReference type="InterPro" id="IPR000587">
    <property type="entry name" value="Creatinase_N"/>
</dbReference>
<sequence>MGGTAFGSEVYRRRCERAVAAARAAGLAALVLTPGPDLAYLSGYTPPADTERLTALVVRADAAPTLVVPTLERPAAELAPAALTFADFTDGVDPYRLLADLLPAAGRLGISDSAWSLHLLGLQRTVPELCWAGLSEALPMLRAVKEADELGRLAAAGAGADATYEQVLGVRFAGRREVDIAADLAAGLREHGHEQVDFTIVASGRNGASPHHEPTDRVIAEGDTVVLDFGGLRDGYGSDTTRTVHVGEPSAEVREVHEAVRAAQQAAFEAVAPGVPCEHLDAIARRVVTEAGYGEFFIHRTGHGIGMTTHEPPYVVAGEKQPLVPGMCFSIEPGIYLPGRFGVRIEDIVTVTESGGRRFNDSSHALALVH</sequence>
<gene>
    <name evidence="3" type="ORF">Asera_64980</name>
</gene>
<dbReference type="EMBL" id="AP023354">
    <property type="protein sequence ID" value="BCJ32390.1"/>
    <property type="molecule type" value="Genomic_DNA"/>
</dbReference>
<dbReference type="InterPro" id="IPR029149">
    <property type="entry name" value="Creatin/AminoP/Spt16_N"/>
</dbReference>
<dbReference type="InterPro" id="IPR036005">
    <property type="entry name" value="Creatinase/aminopeptidase-like"/>
</dbReference>
<organism evidence="3 4">
    <name type="scientific">Actinocatenispora sera</name>
    <dbReference type="NCBI Taxonomy" id="390989"/>
    <lineage>
        <taxon>Bacteria</taxon>
        <taxon>Bacillati</taxon>
        <taxon>Actinomycetota</taxon>
        <taxon>Actinomycetes</taxon>
        <taxon>Micromonosporales</taxon>
        <taxon>Micromonosporaceae</taxon>
        <taxon>Actinocatenispora</taxon>
    </lineage>
</organism>
<feature type="domain" description="Creatinase N-terminal" evidence="2">
    <location>
        <begin position="14"/>
        <end position="144"/>
    </location>
</feature>
<evidence type="ECO:0000313" key="4">
    <source>
        <dbReference type="Proteomes" id="UP000680750"/>
    </source>
</evidence>
<name>A0A810L9Z7_9ACTN</name>
<dbReference type="KEGG" id="aser:Asera_64980"/>
<dbReference type="SUPFAM" id="SSF55920">
    <property type="entry name" value="Creatinase/aminopeptidase"/>
    <property type="match status" value="1"/>
</dbReference>
<evidence type="ECO:0000259" key="2">
    <source>
        <dbReference type="Pfam" id="PF01321"/>
    </source>
</evidence>
<accession>A0A810L9Z7</accession>
<dbReference type="CDD" id="cd01092">
    <property type="entry name" value="APP-like"/>
    <property type="match status" value="1"/>
</dbReference>
<dbReference type="InterPro" id="IPR050659">
    <property type="entry name" value="Peptidase_M24B"/>
</dbReference>
<protein>
    <submittedName>
        <fullName evidence="3">Dipeptidase</fullName>
    </submittedName>
</protein>
<dbReference type="Gene3D" id="3.90.230.10">
    <property type="entry name" value="Creatinase/methionine aminopeptidase superfamily"/>
    <property type="match status" value="1"/>
</dbReference>
<dbReference type="SUPFAM" id="SSF53092">
    <property type="entry name" value="Creatinase/prolidase N-terminal domain"/>
    <property type="match status" value="1"/>
</dbReference>
<dbReference type="Pfam" id="PF01321">
    <property type="entry name" value="Creatinase_N"/>
    <property type="match status" value="1"/>
</dbReference>
<dbReference type="Gene3D" id="3.40.350.10">
    <property type="entry name" value="Creatinase/prolidase N-terminal domain"/>
    <property type="match status" value="1"/>
</dbReference>
<keyword evidence="4" id="KW-1185">Reference proteome</keyword>
<dbReference type="AlphaFoldDB" id="A0A810L9Z7"/>
<dbReference type="RefSeq" id="WP_030449415.1">
    <property type="nucleotide sequence ID" value="NZ_AP023354.1"/>
</dbReference>
<evidence type="ECO:0000259" key="1">
    <source>
        <dbReference type="Pfam" id="PF00557"/>
    </source>
</evidence>
<proteinExistence type="predicted"/>
<dbReference type="Proteomes" id="UP000680750">
    <property type="component" value="Chromosome"/>
</dbReference>